<evidence type="ECO:0000256" key="4">
    <source>
        <dbReference type="ARBA" id="ARBA00023315"/>
    </source>
</evidence>
<evidence type="ECO:0000256" key="6">
    <source>
        <dbReference type="PIRSR" id="PIRSR620019-2"/>
    </source>
</evidence>
<dbReference type="PANTHER" id="PTHR43300:SF7">
    <property type="entry name" value="UDP-N-ACETYLBACILLOSAMINE N-ACETYLTRANSFERASE"/>
    <property type="match status" value="1"/>
</dbReference>
<dbReference type="Gene3D" id="2.160.10.10">
    <property type="entry name" value="Hexapeptide repeat proteins"/>
    <property type="match status" value="1"/>
</dbReference>
<protein>
    <submittedName>
        <fullName evidence="8">Sugar O-acyltransferase (Sialic acid O-acetyltransferase NeuD family)</fullName>
    </submittedName>
</protein>
<dbReference type="SUPFAM" id="SSF51161">
    <property type="entry name" value="Trimeric LpxA-like enzymes"/>
    <property type="match status" value="1"/>
</dbReference>
<comment type="caution">
    <text evidence="8">The sequence shown here is derived from an EMBL/GenBank/DDBJ whole genome shotgun (WGS) entry which is preliminary data.</text>
</comment>
<dbReference type="EMBL" id="QKZT01000005">
    <property type="protein sequence ID" value="PZX54203.1"/>
    <property type="molecule type" value="Genomic_DNA"/>
</dbReference>
<feature type="binding site" evidence="6">
    <location>
        <position position="146"/>
    </location>
    <ligand>
        <name>acetyl-CoA</name>
        <dbReference type="ChEBI" id="CHEBI:57288"/>
    </ligand>
</feature>
<feature type="binding site" evidence="6">
    <location>
        <begin position="12"/>
        <end position="14"/>
    </location>
    <ligand>
        <name>substrate</name>
    </ligand>
</feature>
<dbReference type="OrthoDB" id="708224at2"/>
<evidence type="ECO:0000256" key="2">
    <source>
        <dbReference type="ARBA" id="ARBA00022679"/>
    </source>
</evidence>
<evidence type="ECO:0000256" key="3">
    <source>
        <dbReference type="ARBA" id="ARBA00022737"/>
    </source>
</evidence>
<gene>
    <name evidence="8" type="ORF">LV85_01543</name>
</gene>
<dbReference type="RefSeq" id="WP_111317840.1">
    <property type="nucleotide sequence ID" value="NZ_QKZT01000005.1"/>
</dbReference>
<feature type="binding site" evidence="6">
    <location>
        <position position="70"/>
    </location>
    <ligand>
        <name>substrate</name>
    </ligand>
</feature>
<dbReference type="InterPro" id="IPR001451">
    <property type="entry name" value="Hexapep"/>
</dbReference>
<dbReference type="Gene3D" id="3.40.50.20">
    <property type="match status" value="1"/>
</dbReference>
<proteinExistence type="inferred from homology"/>
<comment type="similarity">
    <text evidence="1">Belongs to the transferase hexapeptide repeat family.</text>
</comment>
<keyword evidence="9" id="KW-1185">Reference proteome</keyword>
<evidence type="ECO:0000313" key="9">
    <source>
        <dbReference type="Proteomes" id="UP000248882"/>
    </source>
</evidence>
<dbReference type="PROSITE" id="PS00101">
    <property type="entry name" value="HEXAPEP_TRANSFERASES"/>
    <property type="match status" value="1"/>
</dbReference>
<evidence type="ECO:0000256" key="1">
    <source>
        <dbReference type="ARBA" id="ARBA00007274"/>
    </source>
</evidence>
<feature type="domain" description="PglD N-terminal" evidence="7">
    <location>
        <begin position="6"/>
        <end position="81"/>
    </location>
</feature>
<dbReference type="NCBIfam" id="TIGR03570">
    <property type="entry name" value="NeuD_NnaD"/>
    <property type="match status" value="1"/>
</dbReference>
<dbReference type="PANTHER" id="PTHR43300">
    <property type="entry name" value="ACETYLTRANSFERASE"/>
    <property type="match status" value="1"/>
</dbReference>
<name>A0A2W7R076_9BACT</name>
<dbReference type="Pfam" id="PF17836">
    <property type="entry name" value="PglD_N"/>
    <property type="match status" value="1"/>
</dbReference>
<feature type="site" description="Increases basicity of active site His" evidence="5">
    <location>
        <position position="138"/>
    </location>
</feature>
<organism evidence="8 9">
    <name type="scientific">Algoriphagus chordae</name>
    <dbReference type="NCBI Taxonomy" id="237019"/>
    <lineage>
        <taxon>Bacteria</taxon>
        <taxon>Pseudomonadati</taxon>
        <taxon>Bacteroidota</taxon>
        <taxon>Cytophagia</taxon>
        <taxon>Cytophagales</taxon>
        <taxon>Cyclobacteriaceae</taxon>
        <taxon>Algoriphagus</taxon>
    </lineage>
</organism>
<dbReference type="InterPro" id="IPR041561">
    <property type="entry name" value="PglD_N"/>
</dbReference>
<dbReference type="InterPro" id="IPR018357">
    <property type="entry name" value="Hexapep_transf_CS"/>
</dbReference>
<evidence type="ECO:0000313" key="8">
    <source>
        <dbReference type="EMBL" id="PZX54203.1"/>
    </source>
</evidence>
<accession>A0A2W7R076</accession>
<dbReference type="AlphaFoldDB" id="A0A2W7R076"/>
<evidence type="ECO:0000256" key="5">
    <source>
        <dbReference type="PIRSR" id="PIRSR620019-1"/>
    </source>
</evidence>
<sequence length="207" mass="22175">MSDREVVLVGYSGHGYVVADAAVESGLFLLGYTETKQTFRNPFNLNYLGYEMDPNFKEWTSDKQYILGIGDNNIRQKVANYIISKNGELLNVIHPLSSISKTCKMGFGNFISKNVSINPLVTIGDLCIINTGSIVEHECTLGNGVHIAPGAVLAGNVSVGDFTFVGANAVIKQGVKIGKNVVVGAGTVVIRDIEDNELVVGNPGKKI</sequence>
<dbReference type="CDD" id="cd03360">
    <property type="entry name" value="LbH_AT_putative"/>
    <property type="match status" value="1"/>
</dbReference>
<dbReference type="GO" id="GO:0016746">
    <property type="term" value="F:acyltransferase activity"/>
    <property type="evidence" value="ECO:0007669"/>
    <property type="project" value="UniProtKB-KW"/>
</dbReference>
<dbReference type="Pfam" id="PF14602">
    <property type="entry name" value="Hexapep_2"/>
    <property type="match status" value="1"/>
</dbReference>
<dbReference type="InterPro" id="IPR011004">
    <property type="entry name" value="Trimer_LpxA-like_sf"/>
</dbReference>
<dbReference type="InterPro" id="IPR050179">
    <property type="entry name" value="Trans_hexapeptide_repeat"/>
</dbReference>
<dbReference type="Proteomes" id="UP000248882">
    <property type="component" value="Unassembled WGS sequence"/>
</dbReference>
<reference evidence="8 9" key="1">
    <citation type="submission" date="2018-06" db="EMBL/GenBank/DDBJ databases">
        <title>Genomic Encyclopedia of Archaeal and Bacterial Type Strains, Phase II (KMG-II): from individual species to whole genera.</title>
        <authorList>
            <person name="Goeker M."/>
        </authorList>
    </citation>
    <scope>NUCLEOTIDE SEQUENCE [LARGE SCALE GENOMIC DNA]</scope>
    <source>
        <strain evidence="8 9">DSM 19830</strain>
    </source>
</reference>
<keyword evidence="4 8" id="KW-0012">Acyltransferase</keyword>
<dbReference type="Pfam" id="PF00132">
    <property type="entry name" value="Hexapep"/>
    <property type="match status" value="1"/>
</dbReference>
<keyword evidence="3" id="KW-0677">Repeat</keyword>
<dbReference type="InterPro" id="IPR020019">
    <property type="entry name" value="AcTrfase_PglD-like"/>
</dbReference>
<keyword evidence="2 8" id="KW-0808">Transferase</keyword>
<evidence type="ECO:0000259" key="7">
    <source>
        <dbReference type="Pfam" id="PF17836"/>
    </source>
</evidence>
<feature type="active site" description="Proton acceptor" evidence="5">
    <location>
        <position position="137"/>
    </location>
</feature>